<dbReference type="Gene3D" id="3.30.230.70">
    <property type="entry name" value="GHMP Kinase, N-terminal domain"/>
    <property type="match status" value="1"/>
</dbReference>
<dbReference type="GO" id="GO:0000467">
    <property type="term" value="P:exonucleolytic trimming to generate mature 3'-end of 5.8S rRNA from tricistronic rRNA transcript (SSU-rRNA, 5.8S rRNA, LSU-rRNA)"/>
    <property type="evidence" value="ECO:0007669"/>
    <property type="project" value="TreeGrafter"/>
</dbReference>
<dbReference type="InterPro" id="IPR033100">
    <property type="entry name" value="Rrp45"/>
</dbReference>
<dbReference type="InterPro" id="IPR027408">
    <property type="entry name" value="PNPase/RNase_PH_dom_sf"/>
</dbReference>
<accession>A0A2R5GBX9</accession>
<evidence type="ECO:0000256" key="5">
    <source>
        <dbReference type="ARBA" id="ARBA00022884"/>
    </source>
</evidence>
<gene>
    <name evidence="9" type="ORF">FCC1311_047252</name>
</gene>
<evidence type="ECO:0000256" key="4">
    <source>
        <dbReference type="ARBA" id="ARBA00022490"/>
    </source>
</evidence>
<dbReference type="GO" id="GO:0034476">
    <property type="term" value="P:U5 snRNA 3'-end processing"/>
    <property type="evidence" value="ECO:0007669"/>
    <property type="project" value="TreeGrafter"/>
</dbReference>
<evidence type="ECO:0000313" key="9">
    <source>
        <dbReference type="EMBL" id="GBG28502.1"/>
    </source>
</evidence>
<dbReference type="GO" id="GO:0034475">
    <property type="term" value="P:U4 snRNA 3'-end processing"/>
    <property type="evidence" value="ECO:0007669"/>
    <property type="project" value="TreeGrafter"/>
</dbReference>
<dbReference type="InParanoid" id="A0A2R5GBX9"/>
<evidence type="ECO:0000256" key="1">
    <source>
        <dbReference type="ARBA" id="ARBA00004123"/>
    </source>
</evidence>
<evidence type="ECO:0000313" key="10">
    <source>
        <dbReference type="Proteomes" id="UP000241890"/>
    </source>
</evidence>
<dbReference type="GO" id="GO:0071035">
    <property type="term" value="P:nuclear polyadenylation-dependent rRNA catabolic process"/>
    <property type="evidence" value="ECO:0007669"/>
    <property type="project" value="TreeGrafter"/>
</dbReference>
<comment type="caution">
    <text evidence="9">The sequence shown here is derived from an EMBL/GenBank/DDBJ whole genome shotgun (WGS) entry which is preliminary data.</text>
</comment>
<dbReference type="SUPFAM" id="SSF55666">
    <property type="entry name" value="Ribonuclease PH domain 2-like"/>
    <property type="match status" value="1"/>
</dbReference>
<reference evidence="9 10" key="1">
    <citation type="submission" date="2017-12" db="EMBL/GenBank/DDBJ databases">
        <title>Sequencing, de novo assembly and annotation of complete genome of a new Thraustochytrid species, strain FCC1311.</title>
        <authorList>
            <person name="Sedici K."/>
            <person name="Godart F."/>
            <person name="Aiese Cigliano R."/>
            <person name="Sanseverino W."/>
            <person name="Barakat M."/>
            <person name="Ortet P."/>
            <person name="Marechal E."/>
            <person name="Cagnac O."/>
            <person name="Amato A."/>
        </authorList>
    </citation>
    <scope>NUCLEOTIDE SEQUENCE [LARGE SCALE GENOMIC DNA]</scope>
</reference>
<protein>
    <submittedName>
        <fullName evidence="9">Exosome complex component RRP45</fullName>
    </submittedName>
</protein>
<feature type="domain" description="Exoribonuclease phosphorolytic" evidence="7">
    <location>
        <begin position="30"/>
        <end position="167"/>
    </location>
</feature>
<evidence type="ECO:0000256" key="2">
    <source>
        <dbReference type="ARBA" id="ARBA00004496"/>
    </source>
</evidence>
<dbReference type="InterPro" id="IPR001247">
    <property type="entry name" value="ExoRNase_PH_dom1"/>
</dbReference>
<dbReference type="GO" id="GO:0000176">
    <property type="term" value="C:nuclear exosome (RNase complex)"/>
    <property type="evidence" value="ECO:0007669"/>
    <property type="project" value="TreeGrafter"/>
</dbReference>
<dbReference type="GO" id="GO:0035925">
    <property type="term" value="F:mRNA 3'-UTR AU-rich region binding"/>
    <property type="evidence" value="ECO:0007669"/>
    <property type="project" value="TreeGrafter"/>
</dbReference>
<dbReference type="Proteomes" id="UP000241890">
    <property type="component" value="Unassembled WGS sequence"/>
</dbReference>
<organism evidence="9 10">
    <name type="scientific">Hondaea fermentalgiana</name>
    <dbReference type="NCBI Taxonomy" id="2315210"/>
    <lineage>
        <taxon>Eukaryota</taxon>
        <taxon>Sar</taxon>
        <taxon>Stramenopiles</taxon>
        <taxon>Bigyra</taxon>
        <taxon>Labyrinthulomycetes</taxon>
        <taxon>Thraustochytrida</taxon>
        <taxon>Thraustochytriidae</taxon>
        <taxon>Hondaea</taxon>
    </lineage>
</organism>
<dbReference type="PANTHER" id="PTHR11097:SF14">
    <property type="entry name" value="EXOSOME COMPLEX COMPONENT RRP45"/>
    <property type="match status" value="1"/>
</dbReference>
<dbReference type="SUPFAM" id="SSF54211">
    <property type="entry name" value="Ribosomal protein S5 domain 2-like"/>
    <property type="match status" value="1"/>
</dbReference>
<feature type="domain" description="Exoribonuclease phosphorolytic" evidence="8">
    <location>
        <begin position="197"/>
        <end position="273"/>
    </location>
</feature>
<dbReference type="InterPro" id="IPR015847">
    <property type="entry name" value="ExoRNase_PH_dom2"/>
</dbReference>
<keyword evidence="6" id="KW-0539">Nucleus</keyword>
<dbReference type="Pfam" id="PF01138">
    <property type="entry name" value="RNase_PH"/>
    <property type="match status" value="1"/>
</dbReference>
<dbReference type="InterPro" id="IPR050590">
    <property type="entry name" value="Exosome_comp_Rrp42_subfam"/>
</dbReference>
<evidence type="ECO:0000259" key="8">
    <source>
        <dbReference type="Pfam" id="PF03725"/>
    </source>
</evidence>
<sequence>MMGAQSDVEKAFIRRLGRFRGDGREANMGRDVELKVHRNRATGQAQCEARLGDTCALAVVSASPVAPFADRPNEGILRVNVVLSAMGREDWDASQRRNTGLEAAQVSTLLENALLESRTIDLEGLCIVAGRKVWCIQVDVSIINDAGNIADCGCLAAFGALCHYRRPDVSVVGNTVKIFDLEDREPVPLSVHHTPLAISFALFRSEDIDGDSEVTKDQEKFFLLDPTDREELAQDGKLTVIVNAHREICGVHKFGSPALEPAQLARLVSLAAERSAFLCKVISESTVSS</sequence>
<evidence type="ECO:0000256" key="3">
    <source>
        <dbReference type="ARBA" id="ARBA00006678"/>
    </source>
</evidence>
<dbReference type="GO" id="GO:0071038">
    <property type="term" value="P:TRAMP-dependent tRNA surveillance pathway"/>
    <property type="evidence" value="ECO:0007669"/>
    <property type="project" value="TreeGrafter"/>
</dbReference>
<dbReference type="InterPro" id="IPR036345">
    <property type="entry name" value="ExoRNase_PH_dom2_sf"/>
</dbReference>
<comment type="similarity">
    <text evidence="3">Belongs to the RNase PH family.</text>
</comment>
<dbReference type="GO" id="GO:0016075">
    <property type="term" value="P:rRNA catabolic process"/>
    <property type="evidence" value="ECO:0007669"/>
    <property type="project" value="TreeGrafter"/>
</dbReference>
<keyword evidence="4" id="KW-0963">Cytoplasm</keyword>
<evidence type="ECO:0000259" key="7">
    <source>
        <dbReference type="Pfam" id="PF01138"/>
    </source>
</evidence>
<comment type="subcellular location">
    <subcellularLocation>
        <location evidence="2">Cytoplasm</location>
    </subcellularLocation>
    <subcellularLocation>
        <location evidence="1">Nucleus</location>
    </subcellularLocation>
</comment>
<dbReference type="EMBL" id="BEYU01000042">
    <property type="protein sequence ID" value="GBG28502.1"/>
    <property type="molecule type" value="Genomic_DNA"/>
</dbReference>
<dbReference type="InterPro" id="IPR020568">
    <property type="entry name" value="Ribosomal_Su5_D2-typ_SF"/>
</dbReference>
<dbReference type="GO" id="GO:0034473">
    <property type="term" value="P:U1 snRNA 3'-end processing"/>
    <property type="evidence" value="ECO:0007669"/>
    <property type="project" value="TreeGrafter"/>
</dbReference>
<name>A0A2R5GBX9_9STRA</name>
<dbReference type="FunCoup" id="A0A2R5GBX9">
    <property type="interactions" value="251"/>
</dbReference>
<dbReference type="PANTHER" id="PTHR11097">
    <property type="entry name" value="EXOSOME COMPLEX EXONUCLEASE RIBOSOMAL RNA PROCESSING PROTEIN"/>
    <property type="match status" value="1"/>
</dbReference>
<keyword evidence="10" id="KW-1185">Reference proteome</keyword>
<dbReference type="AlphaFoldDB" id="A0A2R5GBX9"/>
<dbReference type="Pfam" id="PF03725">
    <property type="entry name" value="RNase_PH_C"/>
    <property type="match status" value="1"/>
</dbReference>
<dbReference type="CDD" id="cd11368">
    <property type="entry name" value="RNase_PH_RRP45"/>
    <property type="match status" value="1"/>
</dbReference>
<evidence type="ECO:0000256" key="6">
    <source>
        <dbReference type="ARBA" id="ARBA00023242"/>
    </source>
</evidence>
<keyword evidence="5" id="KW-0694">RNA-binding</keyword>
<dbReference type="GO" id="GO:0000177">
    <property type="term" value="C:cytoplasmic exosome (RNase complex)"/>
    <property type="evidence" value="ECO:0007669"/>
    <property type="project" value="TreeGrafter"/>
</dbReference>
<dbReference type="GO" id="GO:0071028">
    <property type="term" value="P:nuclear mRNA surveillance"/>
    <property type="evidence" value="ECO:0007669"/>
    <property type="project" value="TreeGrafter"/>
</dbReference>
<dbReference type="OrthoDB" id="10264038at2759"/>
<proteinExistence type="inferred from homology"/>